<keyword evidence="2" id="KW-1185">Reference proteome</keyword>
<proteinExistence type="predicted"/>
<sequence>SLYSREVLKAQNYGNKKWIITLLYELSVYKDQLLNVLDETKQMKLLPQPVCDGLENASLNI</sequence>
<dbReference type="EMBL" id="BAAFRS010000242">
    <property type="protein sequence ID" value="GAB1225125.1"/>
    <property type="molecule type" value="Genomic_DNA"/>
</dbReference>
<evidence type="ECO:0000313" key="1">
    <source>
        <dbReference type="EMBL" id="GAB1225125.1"/>
    </source>
</evidence>
<accession>A0ABQ0DQI8</accession>
<evidence type="ECO:0000313" key="2">
    <source>
        <dbReference type="Proteomes" id="UP001628156"/>
    </source>
</evidence>
<protein>
    <submittedName>
        <fullName evidence="1">Uncharacterized protein</fullName>
    </submittedName>
</protein>
<comment type="caution">
    <text evidence="1">The sequence shown here is derived from an EMBL/GenBank/DDBJ whole genome shotgun (WGS) entry which is preliminary data.</text>
</comment>
<feature type="non-terminal residue" evidence="1">
    <location>
        <position position="1"/>
    </location>
</feature>
<organism evidence="1 2">
    <name type="scientific">Entamoeba nuttalli</name>
    <dbReference type="NCBI Taxonomy" id="412467"/>
    <lineage>
        <taxon>Eukaryota</taxon>
        <taxon>Amoebozoa</taxon>
        <taxon>Evosea</taxon>
        <taxon>Archamoebae</taxon>
        <taxon>Mastigamoebida</taxon>
        <taxon>Entamoebidae</taxon>
        <taxon>Entamoeba</taxon>
    </lineage>
</organism>
<name>A0ABQ0DQI8_9EUKA</name>
<dbReference type="Proteomes" id="UP001628156">
    <property type="component" value="Unassembled WGS sequence"/>
</dbReference>
<reference evidence="1 2" key="1">
    <citation type="journal article" date="2019" name="PLoS Negl. Trop. Dis.">
        <title>Whole genome sequencing of Entamoeba nuttalli reveals mammalian host-related molecular signatures and a novel octapeptide-repeat surface protein.</title>
        <authorList>
            <person name="Tanaka M."/>
            <person name="Makiuchi T."/>
            <person name="Komiyama T."/>
            <person name="Shiina T."/>
            <person name="Osaki K."/>
            <person name="Tachibana H."/>
        </authorList>
    </citation>
    <scope>NUCLEOTIDE SEQUENCE [LARGE SCALE GENOMIC DNA]</scope>
    <source>
        <strain evidence="1 2">P19-061405</strain>
    </source>
</reference>
<gene>
    <name evidence="1" type="ORF">ENUP19_0242G0025</name>
</gene>